<keyword evidence="4" id="KW-0010">Activator</keyword>
<dbReference type="GO" id="GO:0009401">
    <property type="term" value="P:phosphoenolpyruvate-dependent sugar phosphotransferase system"/>
    <property type="evidence" value="ECO:0007669"/>
    <property type="project" value="InterPro"/>
</dbReference>
<keyword evidence="5" id="KW-0804">Transcription</keyword>
<evidence type="ECO:0000259" key="6">
    <source>
        <dbReference type="PROSITE" id="PS51094"/>
    </source>
</evidence>
<dbReference type="InterPro" id="IPR050661">
    <property type="entry name" value="BglG_antiterminators"/>
</dbReference>
<dbReference type="Pfam" id="PF08279">
    <property type="entry name" value="HTH_11"/>
    <property type="match status" value="1"/>
</dbReference>
<feature type="domain" description="PRD" evidence="8">
    <location>
        <begin position="296"/>
        <end position="403"/>
    </location>
</feature>
<evidence type="ECO:0000256" key="2">
    <source>
        <dbReference type="ARBA" id="ARBA00022737"/>
    </source>
</evidence>
<feature type="domain" description="PRD" evidence="8">
    <location>
        <begin position="190"/>
        <end position="293"/>
    </location>
</feature>
<comment type="caution">
    <text evidence="9">The sequence shown here is derived from an EMBL/GenBank/DDBJ whole genome shotgun (WGS) entry which is preliminary data.</text>
</comment>
<feature type="domain" description="PTS EIIA type-2" evidence="6">
    <location>
        <begin position="503"/>
        <end position="643"/>
    </location>
</feature>
<dbReference type="SUPFAM" id="SSF63520">
    <property type="entry name" value="PTS-regulatory domain, PRD"/>
    <property type="match status" value="2"/>
</dbReference>
<dbReference type="GO" id="GO:0008982">
    <property type="term" value="F:protein-N(PI)-phosphohistidine-sugar phosphotransferase activity"/>
    <property type="evidence" value="ECO:0007669"/>
    <property type="project" value="InterPro"/>
</dbReference>
<dbReference type="PROSITE" id="PS51099">
    <property type="entry name" value="PTS_EIIB_TYPE_2"/>
    <property type="match status" value="1"/>
</dbReference>
<dbReference type="CDD" id="cd05568">
    <property type="entry name" value="PTS_IIB_bgl_like"/>
    <property type="match status" value="1"/>
</dbReference>
<dbReference type="SUPFAM" id="SSF52794">
    <property type="entry name" value="PTS system IIB component-like"/>
    <property type="match status" value="1"/>
</dbReference>
<dbReference type="InterPro" id="IPR036388">
    <property type="entry name" value="WH-like_DNA-bd_sf"/>
</dbReference>
<dbReference type="PROSITE" id="PS51372">
    <property type="entry name" value="PRD_2"/>
    <property type="match status" value="2"/>
</dbReference>
<dbReference type="RefSeq" id="WP_077308459.1">
    <property type="nucleotide sequence ID" value="NZ_CP016090.1"/>
</dbReference>
<keyword evidence="3" id="KW-0805">Transcription regulation</keyword>
<keyword evidence="1" id="KW-0808">Transferase</keyword>
<dbReference type="InterPro" id="IPR013011">
    <property type="entry name" value="PTS_EIIB_2"/>
</dbReference>
<keyword evidence="2" id="KW-0677">Repeat</keyword>
<dbReference type="Pfam" id="PF00874">
    <property type="entry name" value="PRD"/>
    <property type="match status" value="2"/>
</dbReference>
<dbReference type="Gene3D" id="3.40.930.10">
    <property type="entry name" value="Mannitol-specific EII, Chain A"/>
    <property type="match status" value="1"/>
</dbReference>
<evidence type="ECO:0000313" key="9">
    <source>
        <dbReference type="EMBL" id="NRV10437.1"/>
    </source>
</evidence>
<gene>
    <name evidence="9" type="ORF">DFH45_003400</name>
</gene>
<dbReference type="AlphaFoldDB" id="A0A9Q5GNN1"/>
<evidence type="ECO:0000313" key="10">
    <source>
        <dbReference type="Proteomes" id="UP000821656"/>
    </source>
</evidence>
<dbReference type="GO" id="GO:0006355">
    <property type="term" value="P:regulation of DNA-templated transcription"/>
    <property type="evidence" value="ECO:0007669"/>
    <property type="project" value="InterPro"/>
</dbReference>
<reference evidence="9" key="1">
    <citation type="submission" date="2020-05" db="EMBL/GenBank/DDBJ databases">
        <title>Genomic insights into acetone-butanol-ethanol (ABE) fermentation by sequencing solventogenic clostridia strains.</title>
        <authorList>
            <person name="Brown S."/>
        </authorList>
    </citation>
    <scope>NUCLEOTIDE SEQUENCE</scope>
    <source>
        <strain evidence="9">DJ126</strain>
    </source>
</reference>
<proteinExistence type="predicted"/>
<dbReference type="Gene3D" id="3.40.50.2300">
    <property type="match status" value="1"/>
</dbReference>
<dbReference type="InterPro" id="IPR011608">
    <property type="entry name" value="PRD"/>
</dbReference>
<dbReference type="InterPro" id="IPR036390">
    <property type="entry name" value="WH_DNA-bd_sf"/>
</dbReference>
<accession>A0A9Q5GNN1</accession>
<evidence type="ECO:0000259" key="7">
    <source>
        <dbReference type="PROSITE" id="PS51099"/>
    </source>
</evidence>
<name>A0A9Q5GNN1_CLOBE</name>
<dbReference type="EMBL" id="JABSXK010000001">
    <property type="protein sequence ID" value="NRV10437.1"/>
    <property type="molecule type" value="Genomic_DNA"/>
</dbReference>
<protein>
    <submittedName>
        <fullName evidence="9">Lichenan operon transcriptional antiterminator</fullName>
    </submittedName>
</protein>
<dbReference type="Gene3D" id="1.10.10.10">
    <property type="entry name" value="Winged helix-like DNA-binding domain superfamily/Winged helix DNA-binding domain"/>
    <property type="match status" value="2"/>
</dbReference>
<dbReference type="InterPro" id="IPR016152">
    <property type="entry name" value="PTrfase/Anion_transptr"/>
</dbReference>
<evidence type="ECO:0000256" key="1">
    <source>
        <dbReference type="ARBA" id="ARBA00022679"/>
    </source>
</evidence>
<evidence type="ECO:0000259" key="8">
    <source>
        <dbReference type="PROSITE" id="PS51372"/>
    </source>
</evidence>
<evidence type="ECO:0000256" key="4">
    <source>
        <dbReference type="ARBA" id="ARBA00023159"/>
    </source>
</evidence>
<dbReference type="InterPro" id="IPR036634">
    <property type="entry name" value="PRD_sf"/>
</dbReference>
<dbReference type="InterPro" id="IPR013196">
    <property type="entry name" value="HTH_11"/>
</dbReference>
<dbReference type="Pfam" id="PF05043">
    <property type="entry name" value="Mga"/>
    <property type="match status" value="1"/>
</dbReference>
<dbReference type="SUPFAM" id="SSF46785">
    <property type="entry name" value="Winged helix' DNA-binding domain"/>
    <property type="match status" value="1"/>
</dbReference>
<dbReference type="Gene3D" id="1.10.1790.10">
    <property type="entry name" value="PRD domain"/>
    <property type="match status" value="2"/>
</dbReference>
<evidence type="ECO:0000256" key="3">
    <source>
        <dbReference type="ARBA" id="ARBA00023015"/>
    </source>
</evidence>
<dbReference type="PROSITE" id="PS51094">
    <property type="entry name" value="PTS_EIIA_TYPE_2"/>
    <property type="match status" value="1"/>
</dbReference>
<sequence length="644" mass="74746">MLIQKRLLVLFELLNKNESKISCKALSKITNVSERTIRGDIAALNSILESHGAAIKIKRNEGYYIDILDLNKYQQYLAEITQDIMEDNDIPNSPIERNKYILRYLLYSDSHTKLEDLADQLYISKTTILNDIKSIKSILSRYDLNLISKPYYGIKIQGNELNIRKCISENIINRDFENYILGITDEEVEVFKNIDLKRLQEIVLRYVHEFHIEFSDFSLKNFIIHLAIAISRVNNGHVLIGELDNLPEDSYLKKAITPIYAEIEEYFNFNIPSNERIYIYNHFKSKSTPKLTAKDNTDEKIIDYTKNLLDYIYIHYNFDLKNDTTLLNDLILHFKSILNSKYYNQNKANPLINTIKSNYPLAFEITLTAVENIFKQTVYTFTEDEIGYVSLHIGAAIERYFDKNINCKKVVIVCGSGYGTSRLLETRLNKVFRDKLNIVECLSYNQYLVHDLNNIDLIISTIPLENKNHPVILVDFALLNKDIEGISKAITDEPIVYNKVLSEYFDSNLFLKSPNVNTKEELLNLMCDTLNNNDIILPSFKNSVFYRETLSPTNIDDFLAIPHPMELSAISTKICIAILKEPILWNKNTSVSLVFMIAINKNDYFEMDKIYDIFLKIINSDDLKYSILNCNSYENFLNLLQSII</sequence>
<dbReference type="PANTHER" id="PTHR30185:SF13">
    <property type="entry name" value="LICABCH OPERON REGULATOR-RELATED"/>
    <property type="match status" value="1"/>
</dbReference>
<dbReference type="SUPFAM" id="SSF55804">
    <property type="entry name" value="Phoshotransferase/anion transport protein"/>
    <property type="match status" value="1"/>
</dbReference>
<dbReference type="InterPro" id="IPR002178">
    <property type="entry name" value="PTS_EIIA_type-2_dom"/>
</dbReference>
<dbReference type="Pfam" id="PF00359">
    <property type="entry name" value="PTS_EIIA_2"/>
    <property type="match status" value="1"/>
</dbReference>
<dbReference type="Proteomes" id="UP000821656">
    <property type="component" value="Unassembled WGS sequence"/>
</dbReference>
<dbReference type="InterPro" id="IPR036095">
    <property type="entry name" value="PTS_EIIB-like_sf"/>
</dbReference>
<organism evidence="9 10">
    <name type="scientific">Clostridium beijerinckii</name>
    <name type="common">Clostridium MP</name>
    <dbReference type="NCBI Taxonomy" id="1520"/>
    <lineage>
        <taxon>Bacteria</taxon>
        <taxon>Bacillati</taxon>
        <taxon>Bacillota</taxon>
        <taxon>Clostridia</taxon>
        <taxon>Eubacteriales</taxon>
        <taxon>Clostridiaceae</taxon>
        <taxon>Clostridium</taxon>
    </lineage>
</organism>
<evidence type="ECO:0000256" key="5">
    <source>
        <dbReference type="ARBA" id="ARBA00023163"/>
    </source>
</evidence>
<feature type="domain" description="PTS EIIB type-2" evidence="7">
    <location>
        <begin position="408"/>
        <end position="498"/>
    </location>
</feature>
<dbReference type="InterPro" id="IPR007737">
    <property type="entry name" value="Mga_HTH"/>
</dbReference>
<dbReference type="PANTHER" id="PTHR30185">
    <property type="entry name" value="CRYPTIC BETA-GLUCOSIDE BGL OPERON ANTITERMINATOR"/>
    <property type="match status" value="1"/>
</dbReference>